<comment type="catalytic activity">
    <reaction evidence="11">
        <text>2-N,3-O-bis[(3R)-3-hydroxytetradecanoyl]-alpha-D-glucosaminyl 1-phosphate + UDP-2-N,3-O-bis[(3R)-3-hydroxytetradecanoyl]-alpha-D-glucosamine = lipid A disaccharide (E. coli) + UDP + H(+)</text>
        <dbReference type="Rhea" id="RHEA:22668"/>
        <dbReference type="ChEBI" id="CHEBI:15378"/>
        <dbReference type="ChEBI" id="CHEBI:57957"/>
        <dbReference type="ChEBI" id="CHEBI:58223"/>
        <dbReference type="ChEBI" id="CHEBI:58466"/>
        <dbReference type="ChEBI" id="CHEBI:78847"/>
    </reaction>
</comment>
<comment type="caution">
    <text evidence="12">The sequence shown here is derived from an EMBL/GenBank/DDBJ whole genome shotgun (WGS) entry which is preliminary data.</text>
</comment>
<dbReference type="OrthoDB" id="9801642at2"/>
<protein>
    <recommendedName>
        <fullName evidence="4 11">Lipid-A-disaccharide synthase</fullName>
        <ecNumber evidence="3 11">2.4.1.182</ecNumber>
    </recommendedName>
</protein>
<dbReference type="Pfam" id="PF02684">
    <property type="entry name" value="LpxB"/>
    <property type="match status" value="1"/>
</dbReference>
<dbReference type="CDD" id="cd01635">
    <property type="entry name" value="Glycosyltransferase_GTB-type"/>
    <property type="match status" value="1"/>
</dbReference>
<evidence type="ECO:0000256" key="8">
    <source>
        <dbReference type="ARBA" id="ARBA00022679"/>
    </source>
</evidence>
<dbReference type="GO" id="GO:0008915">
    <property type="term" value="F:lipid-A-disaccharide synthase activity"/>
    <property type="evidence" value="ECO:0007669"/>
    <property type="project" value="UniProtKB-UniRule"/>
</dbReference>
<dbReference type="RefSeq" id="WP_123253127.1">
    <property type="nucleotide sequence ID" value="NZ_RJLR01000028.1"/>
</dbReference>
<evidence type="ECO:0000256" key="3">
    <source>
        <dbReference type="ARBA" id="ARBA00012687"/>
    </source>
</evidence>
<organism evidence="12 13">
    <name type="scientific">Dickeya undicola</name>
    <dbReference type="NCBI Taxonomy" id="1577887"/>
    <lineage>
        <taxon>Bacteria</taxon>
        <taxon>Pseudomonadati</taxon>
        <taxon>Pseudomonadota</taxon>
        <taxon>Gammaproteobacteria</taxon>
        <taxon>Enterobacterales</taxon>
        <taxon>Pectobacteriaceae</taxon>
        <taxon>Dickeya</taxon>
    </lineage>
</organism>
<keyword evidence="5 11" id="KW-0444">Lipid biosynthesis</keyword>
<evidence type="ECO:0000256" key="9">
    <source>
        <dbReference type="ARBA" id="ARBA00023098"/>
    </source>
</evidence>
<dbReference type="EC" id="2.4.1.182" evidence="3 11"/>
<evidence type="ECO:0000256" key="7">
    <source>
        <dbReference type="ARBA" id="ARBA00022676"/>
    </source>
</evidence>
<dbReference type="SUPFAM" id="SSF53756">
    <property type="entry name" value="UDP-Glycosyltransferase/glycogen phosphorylase"/>
    <property type="match status" value="1"/>
</dbReference>
<dbReference type="PANTHER" id="PTHR30372:SF4">
    <property type="entry name" value="LIPID-A-DISACCHARIDE SYNTHASE, MITOCHONDRIAL-RELATED"/>
    <property type="match status" value="1"/>
</dbReference>
<comment type="function">
    <text evidence="1 11">Condensation of UDP-2,3-diacylglucosamine and 2,3-diacylglucosamine-1-phosphate to form lipid A disaccharide, a precursor of lipid A, a phosphorylated glycolipid that anchors the lipopolysaccharide to the outer membrane of the cell.</text>
</comment>
<dbReference type="AlphaFoldDB" id="A0A3N0FVD4"/>
<accession>A0A3N0FVD4</accession>
<dbReference type="Proteomes" id="UP000276061">
    <property type="component" value="Unassembled WGS sequence"/>
</dbReference>
<dbReference type="NCBIfam" id="TIGR00215">
    <property type="entry name" value="lpxB"/>
    <property type="match status" value="1"/>
</dbReference>
<comment type="pathway">
    <text evidence="11">Glycolipid biosynthesis; lipid IV(A) biosynthesis; lipid IV(A) from (3R)-3-hydroxytetradecanoyl-[acyl-carrier-protein] and UDP-N-acetyl-alpha-D-glucosamine: step 5/6.</text>
</comment>
<dbReference type="InterPro" id="IPR003835">
    <property type="entry name" value="Glyco_trans_19"/>
</dbReference>
<evidence type="ECO:0000256" key="10">
    <source>
        <dbReference type="ARBA" id="ARBA00048975"/>
    </source>
</evidence>
<evidence type="ECO:0000313" key="13">
    <source>
        <dbReference type="Proteomes" id="UP000276061"/>
    </source>
</evidence>
<keyword evidence="7 11" id="KW-0328">Glycosyltransferase</keyword>
<evidence type="ECO:0000256" key="4">
    <source>
        <dbReference type="ARBA" id="ARBA00020902"/>
    </source>
</evidence>
<dbReference type="GO" id="GO:0009245">
    <property type="term" value="P:lipid A biosynthetic process"/>
    <property type="evidence" value="ECO:0007669"/>
    <property type="project" value="UniProtKB-UniRule"/>
</dbReference>
<keyword evidence="9 11" id="KW-0443">Lipid metabolism</keyword>
<comment type="catalytic activity">
    <reaction evidence="10 11">
        <text>a lipid X + a UDP-2-N,3-O-bis[(3R)-3-hydroxyacyl]-alpha-D-glucosamine = a lipid A disaccharide + UDP + H(+)</text>
        <dbReference type="Rhea" id="RHEA:67828"/>
        <dbReference type="ChEBI" id="CHEBI:15378"/>
        <dbReference type="ChEBI" id="CHEBI:58223"/>
        <dbReference type="ChEBI" id="CHEBI:137748"/>
        <dbReference type="ChEBI" id="CHEBI:176338"/>
        <dbReference type="ChEBI" id="CHEBI:176343"/>
        <dbReference type="EC" id="2.4.1.182"/>
    </reaction>
</comment>
<name>A0A3N0FVD4_9GAMM</name>
<evidence type="ECO:0000313" key="12">
    <source>
        <dbReference type="EMBL" id="RNM03992.1"/>
    </source>
</evidence>
<sequence length="382" mass="42514">MTSRPLIIGLVAGETSGDILGAGLIRALKAHVPNARFVGVAGPRMQAEGCEAWYEMEELAVMGVVEVLGRLPRLLKIRRDLTQRFCELQPDVFVGIDAPDFNITLEGRLKQNGIKTIHYVSPSVWAWRQNRVFKIAKATNLVLAFLPFEKAFYDRFNVPCRFIGHTMADAMPLHPDKAAARRELGLAEDARCLALLPGSRSAEVEMLSADFLKTAQLLRQAYPELEVVVPLVNQRRREQFEQIKAEVAPEMDVHLLDGQAREAMIASDATLLASGTAALECMLAKSPMVVGYRMKPFTFWLAKRLVKTPWVSLPNLLAGRELVKELLQDDCTPDKLSAALLPWLAGGDAAQQLQQVFLHLHEQIRCDADEQAAQAVLELWQS</sequence>
<reference evidence="12 13" key="1">
    <citation type="submission" date="2018-11" db="EMBL/GenBank/DDBJ databases">
        <title>Characterization of surface water Dickeya isolates.</title>
        <authorList>
            <person name="Van Gijsegem F."/>
            <person name="Pedron J."/>
        </authorList>
    </citation>
    <scope>NUCLEOTIDE SEQUENCE [LARGE SCALE GENOMIC DNA]</scope>
    <source>
        <strain evidence="12 13">FVG1-MFV-O17</strain>
    </source>
</reference>
<dbReference type="UniPathway" id="UPA00359">
    <property type="reaction ID" value="UER00481"/>
</dbReference>
<comment type="similarity">
    <text evidence="2 11">Belongs to the LpxB family.</text>
</comment>
<evidence type="ECO:0000256" key="5">
    <source>
        <dbReference type="ARBA" id="ARBA00022516"/>
    </source>
</evidence>
<dbReference type="GO" id="GO:0005543">
    <property type="term" value="F:phospholipid binding"/>
    <property type="evidence" value="ECO:0007669"/>
    <property type="project" value="TreeGrafter"/>
</dbReference>
<dbReference type="EMBL" id="RJLR01000028">
    <property type="protein sequence ID" value="RNM03992.1"/>
    <property type="molecule type" value="Genomic_DNA"/>
</dbReference>
<evidence type="ECO:0000256" key="11">
    <source>
        <dbReference type="HAMAP-Rule" id="MF_00392"/>
    </source>
</evidence>
<keyword evidence="6 11" id="KW-0441">Lipid A biosynthesis</keyword>
<dbReference type="HAMAP" id="MF_00392">
    <property type="entry name" value="LpxB"/>
    <property type="match status" value="1"/>
</dbReference>
<dbReference type="GO" id="GO:0016020">
    <property type="term" value="C:membrane"/>
    <property type="evidence" value="ECO:0007669"/>
    <property type="project" value="GOC"/>
</dbReference>
<evidence type="ECO:0000256" key="6">
    <source>
        <dbReference type="ARBA" id="ARBA00022556"/>
    </source>
</evidence>
<keyword evidence="8 11" id="KW-0808">Transferase</keyword>
<proteinExistence type="inferred from homology"/>
<evidence type="ECO:0000256" key="2">
    <source>
        <dbReference type="ARBA" id="ARBA00007868"/>
    </source>
</evidence>
<evidence type="ECO:0000256" key="1">
    <source>
        <dbReference type="ARBA" id="ARBA00002056"/>
    </source>
</evidence>
<gene>
    <name evidence="11" type="primary">lpxB</name>
    <name evidence="12" type="ORF">EF878_16810</name>
</gene>
<dbReference type="PANTHER" id="PTHR30372">
    <property type="entry name" value="LIPID-A-DISACCHARIDE SYNTHASE"/>
    <property type="match status" value="1"/>
</dbReference>